<feature type="domain" description="Bacterial Ig" evidence="4">
    <location>
        <begin position="469"/>
        <end position="551"/>
    </location>
</feature>
<gene>
    <name evidence="5" type="ORF">HB912_11490</name>
</gene>
<dbReference type="InterPro" id="IPR032179">
    <property type="entry name" value="Cry22Aa_Ig-like"/>
</dbReference>
<evidence type="ECO:0000313" key="6">
    <source>
        <dbReference type="Proteomes" id="UP000559885"/>
    </source>
</evidence>
<dbReference type="Pfam" id="PF16403">
    <property type="entry name" value="Bact_surface_Ig-like"/>
    <property type="match status" value="1"/>
</dbReference>
<feature type="domain" description="Bacterial Ig" evidence="4">
    <location>
        <begin position="649"/>
        <end position="731"/>
    </location>
</feature>
<proteinExistence type="predicted"/>
<dbReference type="AlphaFoldDB" id="A0A841ZNM8"/>
<dbReference type="InterPro" id="IPR046746">
    <property type="entry name" value="Big_15"/>
</dbReference>
<feature type="signal peptide" evidence="2">
    <location>
        <begin position="1"/>
        <end position="32"/>
    </location>
</feature>
<feature type="domain" description="Bacterial Ig" evidence="4">
    <location>
        <begin position="379"/>
        <end position="461"/>
    </location>
</feature>
<dbReference type="Proteomes" id="UP000559885">
    <property type="component" value="Unassembled WGS sequence"/>
</dbReference>
<feature type="domain" description="Bacterial Ig" evidence="4">
    <location>
        <begin position="739"/>
        <end position="816"/>
    </location>
</feature>
<dbReference type="InterPro" id="IPR013783">
    <property type="entry name" value="Ig-like_fold"/>
</dbReference>
<evidence type="ECO:0000313" key="5">
    <source>
        <dbReference type="EMBL" id="MBC1522269.1"/>
    </source>
</evidence>
<feature type="domain" description="Bacterial Ig" evidence="4">
    <location>
        <begin position="559"/>
        <end position="641"/>
    </location>
</feature>
<protein>
    <submittedName>
        <fullName evidence="5">DUF5011 domain-containing protein</fullName>
    </submittedName>
</protein>
<evidence type="ECO:0000256" key="1">
    <source>
        <dbReference type="SAM" id="MobiDB-lite"/>
    </source>
</evidence>
<dbReference type="Pfam" id="PF20622">
    <property type="entry name" value="Big_15"/>
    <property type="match status" value="5"/>
</dbReference>
<feature type="domain" description="Pesticidal crystal protein Cry22Aa Ig-like" evidence="3">
    <location>
        <begin position="290"/>
        <end position="360"/>
    </location>
</feature>
<evidence type="ECO:0000256" key="2">
    <source>
        <dbReference type="SAM" id="SignalP"/>
    </source>
</evidence>
<evidence type="ECO:0000259" key="3">
    <source>
        <dbReference type="Pfam" id="PF16403"/>
    </source>
</evidence>
<comment type="caution">
    <text evidence="5">The sequence shown here is derived from an EMBL/GenBank/DDBJ whole genome shotgun (WGS) entry which is preliminary data.</text>
</comment>
<reference evidence="5 6" key="1">
    <citation type="submission" date="2020-03" db="EMBL/GenBank/DDBJ databases">
        <title>Soil Listeria distribution.</title>
        <authorList>
            <person name="Liao J."/>
            <person name="Wiedmann M."/>
        </authorList>
    </citation>
    <scope>NUCLEOTIDE SEQUENCE [LARGE SCALE GENOMIC DNA]</scope>
    <source>
        <strain evidence="5 6">FSL L7-1507</strain>
    </source>
</reference>
<keyword evidence="2" id="KW-0732">Signal</keyword>
<accession>A0A841ZNM8</accession>
<name>A0A841ZNM8_9LIST</name>
<dbReference type="EMBL" id="JAARRM010000006">
    <property type="protein sequence ID" value="MBC1522269.1"/>
    <property type="molecule type" value="Genomic_DNA"/>
</dbReference>
<dbReference type="RefSeq" id="WP_185374714.1">
    <property type="nucleotide sequence ID" value="NZ_JAARRM010000006.1"/>
</dbReference>
<feature type="non-terminal residue" evidence="5">
    <location>
        <position position="817"/>
    </location>
</feature>
<feature type="chain" id="PRO_5032873005" evidence="2">
    <location>
        <begin position="33"/>
        <end position="817"/>
    </location>
</feature>
<dbReference type="Gene3D" id="2.60.40.10">
    <property type="entry name" value="Immunoglobulins"/>
    <property type="match status" value="1"/>
</dbReference>
<organism evidence="5 6">
    <name type="scientific">Listeria aquatica</name>
    <dbReference type="NCBI Taxonomy" id="1494960"/>
    <lineage>
        <taxon>Bacteria</taxon>
        <taxon>Bacillati</taxon>
        <taxon>Bacillota</taxon>
        <taxon>Bacilli</taxon>
        <taxon>Bacillales</taxon>
        <taxon>Listeriaceae</taxon>
        <taxon>Listeria</taxon>
    </lineage>
</organism>
<feature type="compositionally biased region" description="Low complexity" evidence="1">
    <location>
        <begin position="49"/>
        <end position="59"/>
    </location>
</feature>
<evidence type="ECO:0000259" key="4">
    <source>
        <dbReference type="Pfam" id="PF20622"/>
    </source>
</evidence>
<sequence length="817" mass="87071">MSKKGNAQKVLTLAATLALVGNVLVTPVTAWAADAEEANQVEGVIVTEQEQNTEAATTEENTEATTKEEATTEGSSQEATTETSGEGVEAAWGPGISIGFTTSTTITGDTSVIKNGLSIIDGKTTGHLQISVQRSTLVEASIEASTTAYIDLPDEFKEIANTKEFVQNVTAKTGHMIWGVDRQPEPVNSGKITYNASKNRLEVVNPPFTGTIVQPVNGVVTYVDIDLGTAVQESGVRIPDSINSQYKFVGRQHGGLNLLGKWKDTATINLQKIDPGYGVEKPEIEFTDQRIEEVEVGSDYTDQMALKGVIATDAKDGLITNKLTVTSNQVDTRTEGTYPVTYRVVNNTGLATEKTGYVKVVSKSGGGNGGNEGNETEGAFKSANYTIGESNITGSFDGDISYAKIMINGTELGNKGGTFSKDGNYSFWIGVNTITNKNDNVVIIGYDKDDHELDRKQVNIKEQVAATSGTINPKVASEGETTITGTYSGDVKQVDMYIDGVYKSSGGSFSNGNFTYYAGSLKAGQKVELVAYDAAKPNTRKELDRKSFTVQGKQVVTEGSINPSAAFAGDSQINGTYSGDVKQVDMYIDGVYKSSGGSFSNGNFTYYAGSLKAGQKVELVAYDAAKPNTRKELDRKSFTVQGKQVVTEGSINPSAAFAGDSQINGTYSGDVKQVDMYIDGVYKSSGGSFSNGNFTYYAGSLKAGQKVELVAYDAAKPNTRKELDRKSFTVQGKQVVTEGSINPSAAFAGDSQINGTYSGDVKQVDMYIDGVYKSSGGSFSNGNFTYYAGSLKAGQKVELVAYDAAKPNTRKELDRKS</sequence>
<feature type="region of interest" description="Disordered" evidence="1">
    <location>
        <begin position="49"/>
        <end position="96"/>
    </location>
</feature>
<feature type="compositionally biased region" description="Polar residues" evidence="1">
    <location>
        <begin position="74"/>
        <end position="84"/>
    </location>
</feature>